<comment type="function">
    <text evidence="18">Catalyzes the transfer of a two-carbon ketol group from a ketose donor to an aldose acceptor, via a covalent intermediate with the cofactor thiamine pyrophosphate.</text>
</comment>
<dbReference type="AlphaFoldDB" id="A0A930UD19"/>
<dbReference type="Gene3D" id="3.40.50.970">
    <property type="match status" value="2"/>
</dbReference>
<evidence type="ECO:0000259" key="20">
    <source>
        <dbReference type="SMART" id="SM00861"/>
    </source>
</evidence>
<dbReference type="InterPro" id="IPR033247">
    <property type="entry name" value="Transketolase_fam"/>
</dbReference>
<evidence type="ECO:0000256" key="11">
    <source>
        <dbReference type="ARBA" id="ARBA00049473"/>
    </source>
</evidence>
<comment type="similarity">
    <text evidence="3 18">Belongs to the transketolase family.</text>
</comment>
<dbReference type="SMART" id="SM00861">
    <property type="entry name" value="Transket_pyr"/>
    <property type="match status" value="1"/>
</dbReference>
<dbReference type="GO" id="GO:0004802">
    <property type="term" value="F:transketolase activity"/>
    <property type="evidence" value="ECO:0007669"/>
    <property type="project" value="UniProtKB-UniRule"/>
</dbReference>
<comment type="cofactor">
    <cofactor evidence="16">
        <name>Mg(2+)</name>
        <dbReference type="ChEBI" id="CHEBI:18420"/>
    </cofactor>
    <text evidence="16">Binds 1 Mg(2+) ion per subunit. Can also utilize other divalent metal cations, such as Ca(2+), Mn(2+) and Co(2+).</text>
</comment>
<evidence type="ECO:0000256" key="13">
    <source>
        <dbReference type="PIRSR" id="PIRSR605478-1"/>
    </source>
</evidence>
<dbReference type="Pfam" id="PF00456">
    <property type="entry name" value="Transketolase_N"/>
    <property type="match status" value="1"/>
</dbReference>
<dbReference type="Proteomes" id="UP000604381">
    <property type="component" value="Unassembled WGS sequence"/>
</dbReference>
<dbReference type="InterPro" id="IPR005478">
    <property type="entry name" value="Transketolase_bac-like"/>
</dbReference>
<dbReference type="Pfam" id="PF02779">
    <property type="entry name" value="Transket_pyr"/>
    <property type="match status" value="1"/>
</dbReference>
<dbReference type="FunFam" id="3.40.50.970:FF:000004">
    <property type="entry name" value="Transketolase"/>
    <property type="match status" value="1"/>
</dbReference>
<evidence type="ECO:0000256" key="9">
    <source>
        <dbReference type="ARBA" id="ARBA00022842"/>
    </source>
</evidence>
<evidence type="ECO:0000256" key="18">
    <source>
        <dbReference type="RuleBase" id="RU004996"/>
    </source>
</evidence>
<dbReference type="InterPro" id="IPR005475">
    <property type="entry name" value="Transketolase-like_Pyr-bd"/>
</dbReference>
<comment type="cofactor">
    <cofactor evidence="1">
        <name>Ca(2+)</name>
        <dbReference type="ChEBI" id="CHEBI:29108"/>
    </cofactor>
</comment>
<evidence type="ECO:0000256" key="15">
    <source>
        <dbReference type="PIRSR" id="PIRSR605478-3"/>
    </source>
</evidence>
<comment type="cofactor">
    <cofactor evidence="2">
        <name>Co(2+)</name>
        <dbReference type="ChEBI" id="CHEBI:48828"/>
    </cofactor>
</comment>
<evidence type="ECO:0000256" key="3">
    <source>
        <dbReference type="ARBA" id="ARBA00007131"/>
    </source>
</evidence>
<name>A0A930UD19_9GAMM</name>
<dbReference type="SUPFAM" id="SSF52518">
    <property type="entry name" value="Thiamin diphosphate-binding fold (THDP-binding)"/>
    <property type="match status" value="2"/>
</dbReference>
<feature type="domain" description="Transketolase-like pyrimidine-binding" evidence="20">
    <location>
        <begin position="352"/>
        <end position="522"/>
    </location>
</feature>
<comment type="cofactor">
    <cofactor evidence="15">
        <name>thiamine diphosphate</name>
        <dbReference type="ChEBI" id="CHEBI:58937"/>
    </cofactor>
    <text evidence="15">Binds 1 thiamine pyrophosphate per subunit. During the reaction, the substrate forms a covalent intermediate with the cofactor.</text>
</comment>
<evidence type="ECO:0000256" key="1">
    <source>
        <dbReference type="ARBA" id="ARBA00001913"/>
    </source>
</evidence>
<dbReference type="InterPro" id="IPR049557">
    <property type="entry name" value="Transketolase_CS"/>
</dbReference>
<feature type="binding site" evidence="14">
    <location>
        <position position="28"/>
    </location>
    <ligand>
        <name>substrate</name>
    </ligand>
</feature>
<dbReference type="GO" id="GO:0006098">
    <property type="term" value="P:pentose-phosphate shunt"/>
    <property type="evidence" value="ECO:0007669"/>
    <property type="project" value="TreeGrafter"/>
</dbReference>
<evidence type="ECO:0000256" key="7">
    <source>
        <dbReference type="ARBA" id="ARBA00022723"/>
    </source>
</evidence>
<keyword evidence="8 18" id="KW-0106">Calcium</keyword>
<feature type="binding site" evidence="14">
    <location>
        <position position="470"/>
    </location>
    <ligand>
        <name>substrate</name>
    </ligand>
</feature>
<evidence type="ECO:0000256" key="12">
    <source>
        <dbReference type="NCBIfam" id="TIGR00232"/>
    </source>
</evidence>
<dbReference type="InterPro" id="IPR005474">
    <property type="entry name" value="Transketolase_N"/>
</dbReference>
<evidence type="ECO:0000256" key="6">
    <source>
        <dbReference type="ARBA" id="ARBA00022679"/>
    </source>
</evidence>
<feature type="binding site" evidence="15">
    <location>
        <position position="434"/>
    </location>
    <ligand>
        <name>thiamine diphosphate</name>
        <dbReference type="ChEBI" id="CHEBI:58937"/>
    </ligand>
</feature>
<keyword evidence="22" id="KW-1185">Reference proteome</keyword>
<evidence type="ECO:0000256" key="2">
    <source>
        <dbReference type="ARBA" id="ARBA00001941"/>
    </source>
</evidence>
<evidence type="ECO:0000313" key="22">
    <source>
        <dbReference type="Proteomes" id="UP000604381"/>
    </source>
</evidence>
<keyword evidence="10 15" id="KW-0786">Thiamine pyrophosphate</keyword>
<dbReference type="GO" id="GO:0046872">
    <property type="term" value="F:metal ion binding"/>
    <property type="evidence" value="ECO:0007669"/>
    <property type="project" value="UniProtKB-KW"/>
</dbReference>
<feature type="binding site" evidence="16">
    <location>
        <position position="185"/>
    </location>
    <ligand>
        <name>Mg(2+)</name>
        <dbReference type="ChEBI" id="CHEBI:18420"/>
    </ligand>
</feature>
<keyword evidence="7 16" id="KW-0479">Metal-binding</keyword>
<dbReference type="PROSITE" id="PS00802">
    <property type="entry name" value="TRANSKETOLASE_2"/>
    <property type="match status" value="1"/>
</dbReference>
<organism evidence="21 22">
    <name type="scientific">Candidatus Amphirhobacter heronislandensis</name>
    <dbReference type="NCBI Taxonomy" id="1732024"/>
    <lineage>
        <taxon>Bacteria</taxon>
        <taxon>Pseudomonadati</taxon>
        <taxon>Pseudomonadota</taxon>
        <taxon>Gammaproteobacteria</taxon>
        <taxon>Candidatus Tethybacterales</taxon>
        <taxon>Candidatus Tethybacteraceae</taxon>
        <taxon>Candidatus Amphirhobacter</taxon>
    </lineage>
</organism>
<reference evidence="21" key="1">
    <citation type="submission" date="2020-10" db="EMBL/GenBank/DDBJ databases">
        <title>An improved Amphimedon queenslandica hologenome assembly reveals how three proteobacterial symbionts can extend the metabolic phenotypic of their marine sponge host.</title>
        <authorList>
            <person name="Degnan B."/>
            <person name="Degnan S."/>
            <person name="Xiang X."/>
        </authorList>
    </citation>
    <scope>NUCLEOTIDE SEQUENCE</scope>
    <source>
        <strain evidence="21">AqS2</strain>
    </source>
</reference>
<evidence type="ECO:0000313" key="21">
    <source>
        <dbReference type="EMBL" id="MBF2735328.1"/>
    </source>
</evidence>
<feature type="binding site" evidence="15">
    <location>
        <position position="156"/>
    </location>
    <ligand>
        <name>thiamine diphosphate</name>
        <dbReference type="ChEBI" id="CHEBI:58937"/>
    </ligand>
</feature>
<evidence type="ECO:0000256" key="17">
    <source>
        <dbReference type="PIRSR" id="PIRSR605478-5"/>
    </source>
</evidence>
<evidence type="ECO:0000256" key="10">
    <source>
        <dbReference type="ARBA" id="ARBA00023052"/>
    </source>
</evidence>
<feature type="binding site" evidence="14">
    <location>
        <position position="260"/>
    </location>
    <ligand>
        <name>substrate</name>
    </ligand>
</feature>
<dbReference type="GO" id="GO:0005829">
    <property type="term" value="C:cytosol"/>
    <property type="evidence" value="ECO:0007669"/>
    <property type="project" value="TreeGrafter"/>
</dbReference>
<comment type="catalytic activity">
    <reaction evidence="11 18">
        <text>D-sedoheptulose 7-phosphate + D-glyceraldehyde 3-phosphate = aldehydo-D-ribose 5-phosphate + D-xylulose 5-phosphate</text>
        <dbReference type="Rhea" id="RHEA:10508"/>
        <dbReference type="ChEBI" id="CHEBI:57483"/>
        <dbReference type="ChEBI" id="CHEBI:57737"/>
        <dbReference type="ChEBI" id="CHEBI:58273"/>
        <dbReference type="ChEBI" id="CHEBI:59776"/>
        <dbReference type="EC" id="2.2.1.1"/>
    </reaction>
</comment>
<feature type="binding site" evidence="15">
    <location>
        <position position="260"/>
    </location>
    <ligand>
        <name>thiamine diphosphate</name>
        <dbReference type="ChEBI" id="CHEBI:58937"/>
    </ligand>
</feature>
<dbReference type="InterPro" id="IPR009014">
    <property type="entry name" value="Transketo_C/PFOR_II"/>
</dbReference>
<feature type="site" description="Important for catalytic activity" evidence="17">
    <location>
        <position position="260"/>
    </location>
</feature>
<proteinExistence type="inferred from homology"/>
<feature type="binding site" evidence="14">
    <location>
        <position position="466"/>
    </location>
    <ligand>
        <name>substrate</name>
    </ligand>
</feature>
<dbReference type="InterPro" id="IPR055152">
    <property type="entry name" value="Transketolase-like_C_2"/>
</dbReference>
<accession>A0A930UD19</accession>
<dbReference type="Gene3D" id="3.40.50.920">
    <property type="match status" value="1"/>
</dbReference>
<evidence type="ECO:0000256" key="16">
    <source>
        <dbReference type="PIRSR" id="PIRSR605478-4"/>
    </source>
</evidence>
<evidence type="ECO:0000256" key="4">
    <source>
        <dbReference type="ARBA" id="ARBA00011738"/>
    </source>
</evidence>
<feature type="site" description="Important for catalytic activity" evidence="17">
    <location>
        <position position="28"/>
    </location>
</feature>
<dbReference type="InterPro" id="IPR020826">
    <property type="entry name" value="Transketolase_BS"/>
</dbReference>
<feature type="binding site" evidence="15">
    <location>
        <begin position="117"/>
        <end position="119"/>
    </location>
    <ligand>
        <name>thiamine diphosphate</name>
        <dbReference type="ChEBI" id="CHEBI:58937"/>
    </ligand>
</feature>
<evidence type="ECO:0000256" key="5">
    <source>
        <dbReference type="ARBA" id="ARBA00013152"/>
    </source>
</evidence>
<dbReference type="EC" id="2.2.1.1" evidence="5 12"/>
<feature type="binding site" evidence="16">
    <location>
        <position position="187"/>
    </location>
    <ligand>
        <name>Mg(2+)</name>
        <dbReference type="ChEBI" id="CHEBI:18420"/>
    </ligand>
</feature>
<keyword evidence="6 18" id="KW-0808">Transferase</keyword>
<feature type="binding site" evidence="14">
    <location>
        <position position="517"/>
    </location>
    <ligand>
        <name>substrate</name>
    </ligand>
</feature>
<comment type="cofactor">
    <cofactor evidence="18">
        <name>Mg(2+)</name>
        <dbReference type="ChEBI" id="CHEBI:18420"/>
    </cofactor>
    <cofactor evidence="18">
        <name>Ca(2+)</name>
        <dbReference type="ChEBI" id="CHEBI:29108"/>
    </cofactor>
    <cofactor evidence="18">
        <name>Mn(2+)</name>
        <dbReference type="ChEBI" id="CHEBI:29035"/>
    </cofactor>
    <cofactor evidence="18">
        <name>Co(2+)</name>
        <dbReference type="ChEBI" id="CHEBI:48828"/>
    </cofactor>
    <text evidence="18">Binds 1 Mg(2+) ion per subunit. Can also utilize other divalent metal cations, such as Ca(2+), Mn(2+) and Co(2+).</text>
</comment>
<feature type="binding site" evidence="16">
    <location>
        <position position="155"/>
    </location>
    <ligand>
        <name>Mg(2+)</name>
        <dbReference type="ChEBI" id="CHEBI:18420"/>
    </ligand>
</feature>
<protein>
    <recommendedName>
        <fullName evidence="5 12">Transketolase</fullName>
        <ecNumber evidence="5 12">2.2.1.1</ecNumber>
    </recommendedName>
</protein>
<dbReference type="NCBIfam" id="TIGR00232">
    <property type="entry name" value="tktlase_bact"/>
    <property type="match status" value="1"/>
</dbReference>
<dbReference type="SUPFAM" id="SSF52922">
    <property type="entry name" value="TK C-terminal domain-like"/>
    <property type="match status" value="1"/>
</dbReference>
<feature type="binding site" evidence="14">
    <location>
        <position position="458"/>
    </location>
    <ligand>
        <name>substrate</name>
    </ligand>
</feature>
<evidence type="ECO:0000256" key="14">
    <source>
        <dbReference type="PIRSR" id="PIRSR605478-2"/>
    </source>
</evidence>
<feature type="active site" description="Proton donor" evidence="13">
    <location>
        <position position="408"/>
    </location>
</feature>
<dbReference type="FunFam" id="3.40.50.970:FF:000003">
    <property type="entry name" value="Transketolase"/>
    <property type="match status" value="1"/>
</dbReference>
<dbReference type="PANTHER" id="PTHR43522">
    <property type="entry name" value="TRANSKETOLASE"/>
    <property type="match status" value="1"/>
</dbReference>
<feature type="binding site" evidence="15">
    <location>
        <position position="185"/>
    </location>
    <ligand>
        <name>thiamine diphosphate</name>
        <dbReference type="ChEBI" id="CHEBI:58937"/>
    </ligand>
</feature>
<feature type="binding site" evidence="15">
    <location>
        <position position="68"/>
    </location>
    <ligand>
        <name>thiamine diphosphate</name>
        <dbReference type="ChEBI" id="CHEBI:58937"/>
    </ligand>
</feature>
<gene>
    <name evidence="21" type="primary">tkt</name>
    <name evidence="21" type="ORF">ISN26_04485</name>
</gene>
<dbReference type="PROSITE" id="PS00801">
    <property type="entry name" value="TRANSKETOLASE_1"/>
    <property type="match status" value="1"/>
</dbReference>
<evidence type="ECO:0000256" key="8">
    <source>
        <dbReference type="ARBA" id="ARBA00022837"/>
    </source>
</evidence>
<dbReference type="EMBL" id="JADHEI010000033">
    <property type="protein sequence ID" value="MBF2735328.1"/>
    <property type="molecule type" value="Genomic_DNA"/>
</dbReference>
<keyword evidence="9 16" id="KW-0460">Magnesium</keyword>
<dbReference type="CDD" id="cd02012">
    <property type="entry name" value="TPP_TK"/>
    <property type="match status" value="1"/>
</dbReference>
<dbReference type="Pfam" id="PF22613">
    <property type="entry name" value="Transketolase_C_1"/>
    <property type="match status" value="1"/>
</dbReference>
<comment type="caution">
    <text evidence="21">The sequence shown here is derived from an EMBL/GenBank/DDBJ whole genome shotgun (WGS) entry which is preliminary data.</text>
</comment>
<dbReference type="InterPro" id="IPR029061">
    <property type="entry name" value="THDP-binding"/>
</dbReference>
<dbReference type="PANTHER" id="PTHR43522:SF2">
    <property type="entry name" value="TRANSKETOLASE 1-RELATED"/>
    <property type="match status" value="1"/>
</dbReference>
<feature type="region of interest" description="Disordered" evidence="19">
    <location>
        <begin position="96"/>
        <end position="115"/>
    </location>
</feature>
<dbReference type="CDD" id="cd07033">
    <property type="entry name" value="TPP_PYR_DXS_TK_like"/>
    <property type="match status" value="1"/>
</dbReference>
<feature type="binding site" evidence="14">
    <location>
        <position position="382"/>
    </location>
    <ligand>
        <name>substrate</name>
    </ligand>
</feature>
<feature type="binding site" evidence="14">
    <location>
        <position position="355"/>
    </location>
    <ligand>
        <name>substrate</name>
    </ligand>
</feature>
<evidence type="ECO:0000256" key="19">
    <source>
        <dbReference type="SAM" id="MobiDB-lite"/>
    </source>
</evidence>
<comment type="subunit">
    <text evidence="4 18">Homodimer.</text>
</comment>
<sequence>MAVPAVRELANCVRVLAMDAVERAASGHPGMPLGMADAATVLFTRFLKYDAAAPEWPDRDRFILSNGHGSMLQYALLHLTGYEGMDLEQLRNFRQLGSRTPGHPEHGETPGVEVTTGPLGQGLGAGVGMALAERLLAAELGDDLVDHRTWVFAGDGCLMEGVGQEAMSLAGHLGLGKLIVVFDDNAITIDGATSLSRSEDVRAKAAACGWRVLEADGHDPDSIAAAYAAAIEPGEAPVFINLATVIGWGAPTKRGTAGVHGTPLGAEEVERTRQELGWEHGPFEIPAPLLEAWRAAGRQGAAAREAWEGRWAALPEERRREGERRLAGRLPLGFAERAREFCAGLVAAPQAVATRKASQTALDFLVAELPELVGGSADLTGSNLTQAKGMEPCGRDGAGRYVHYGVREFAMAAAMNGLALHGGLLPYGGTFLVFSDYARNAIRLAAMMRLRAVYVLTHDSIGLGEDGPTHQPVEHLAALRAIPGLRVFRPADAVETFECWLLALAEDAGPSVLALTRQGVPQLRAEDYPVNRCAAGAYVLAEPDRARDLTILATGSEVALALEAAKELEADGVAAAVVSMPCWELFEEQEQKHRESVLGAAPRLAVEAAGKFGWSRYVADERRDVVGIDGFGVSAPAADAYRHFGITAADIAARGRELARGAD</sequence>